<dbReference type="EC" id="2.5.1.75" evidence="10"/>
<dbReference type="PANTHER" id="PTHR11088">
    <property type="entry name" value="TRNA DIMETHYLALLYLTRANSFERASE"/>
    <property type="match status" value="1"/>
</dbReference>
<evidence type="ECO:0000256" key="6">
    <source>
        <dbReference type="ARBA" id="ARBA00022741"/>
    </source>
</evidence>
<evidence type="ECO:0000256" key="10">
    <source>
        <dbReference type="HAMAP-Rule" id="MF_00185"/>
    </source>
</evidence>
<dbReference type="SUPFAM" id="SSF52540">
    <property type="entry name" value="P-loop containing nucleoside triphosphate hydrolases"/>
    <property type="match status" value="1"/>
</dbReference>
<gene>
    <name evidence="10 11" type="primary">miaA</name>
    <name evidence="11" type="ORF">G3KMM_00520</name>
</gene>
<keyword evidence="8 10" id="KW-0460">Magnesium</keyword>
<evidence type="ECO:0000256" key="3">
    <source>
        <dbReference type="ARBA" id="ARBA00005842"/>
    </source>
</evidence>
<evidence type="ECO:0000313" key="12">
    <source>
        <dbReference type="Proteomes" id="UP001191004"/>
    </source>
</evidence>
<feature type="site" description="Interaction with substrate tRNA" evidence="10">
    <location>
        <position position="118"/>
    </location>
</feature>
<reference evidence="11 12" key="2">
    <citation type="journal article" date="2020" name="Cell Rep.">
        <title>Acquisition and Adaptation of Ultra-small Parasitic Reduced Genome Bacteria to Mammalian Hosts.</title>
        <authorList>
            <person name="McLean J.S."/>
            <person name="Bor B."/>
            <person name="Kerns K.A."/>
            <person name="Liu Q."/>
            <person name="To T.T."/>
            <person name="Solden L."/>
            <person name="Hendrickson E.L."/>
            <person name="Wrighton K."/>
            <person name="Shi W."/>
            <person name="He X."/>
        </authorList>
    </citation>
    <scope>NUCLEOTIDE SEQUENCE [LARGE SCALE GENOMIC DNA]</scope>
    <source>
        <strain evidence="11 12">TM7_KMM_G3_1_HOT_351</strain>
    </source>
</reference>
<keyword evidence="5 10" id="KW-0819">tRNA processing</keyword>
<keyword evidence="4 10" id="KW-0808">Transferase</keyword>
<comment type="catalytic activity">
    <reaction evidence="9 10">
        <text>adenosine(37) in tRNA + dimethylallyl diphosphate = N(6)-dimethylallyladenosine(37) in tRNA + diphosphate</text>
        <dbReference type="Rhea" id="RHEA:26482"/>
        <dbReference type="Rhea" id="RHEA-COMP:10162"/>
        <dbReference type="Rhea" id="RHEA-COMP:10375"/>
        <dbReference type="ChEBI" id="CHEBI:33019"/>
        <dbReference type="ChEBI" id="CHEBI:57623"/>
        <dbReference type="ChEBI" id="CHEBI:74411"/>
        <dbReference type="ChEBI" id="CHEBI:74415"/>
        <dbReference type="EC" id="2.5.1.75"/>
    </reaction>
</comment>
<evidence type="ECO:0000256" key="9">
    <source>
        <dbReference type="ARBA" id="ARBA00049563"/>
    </source>
</evidence>
<comment type="caution">
    <text evidence="11">The sequence shown here is derived from an EMBL/GenBank/DDBJ whole genome shotgun (WGS) entry which is preliminary data.</text>
</comment>
<dbReference type="PANTHER" id="PTHR11088:SF60">
    <property type="entry name" value="TRNA DIMETHYLALLYLTRANSFERASE"/>
    <property type="match status" value="1"/>
</dbReference>
<evidence type="ECO:0000256" key="8">
    <source>
        <dbReference type="ARBA" id="ARBA00022842"/>
    </source>
</evidence>
<comment type="similarity">
    <text evidence="3 10">Belongs to the IPP transferase family.</text>
</comment>
<evidence type="ECO:0000256" key="2">
    <source>
        <dbReference type="ARBA" id="ARBA00003213"/>
    </source>
</evidence>
<dbReference type="RefSeq" id="WP_129605223.1">
    <property type="nucleotide sequence ID" value="NZ_PRLL01000024.1"/>
</dbReference>
<dbReference type="InterPro" id="IPR039657">
    <property type="entry name" value="Dimethylallyltransferase"/>
</dbReference>
<name>A0ABY0FL38_9BACT</name>
<keyword evidence="6 10" id="KW-0547">Nucleotide-binding</keyword>
<proteinExistence type="inferred from homology"/>
<reference evidence="11 12" key="1">
    <citation type="journal article" date="2018" name="bioRxiv">
        <title>Evidence of independent acquisition and adaption of ultra-small bacteria to human hosts across the highly diverse yet reduced genomes of the phylum Saccharibacteria.</title>
        <authorList>
            <person name="McLean J.S."/>
            <person name="Bor B."/>
            <person name="To T.T."/>
            <person name="Liu Q."/>
            <person name="Kearns K.A."/>
            <person name="Solden L.M."/>
            <person name="Wrighton K.C."/>
            <person name="He X."/>
            <person name="Shi W."/>
        </authorList>
    </citation>
    <scope>NUCLEOTIDE SEQUENCE [LARGE SCALE GENOMIC DNA]</scope>
    <source>
        <strain evidence="11 12">TM7_KMM_G3_1_HOT_351</strain>
    </source>
</reference>
<dbReference type="Pfam" id="PF01715">
    <property type="entry name" value="IPPT"/>
    <property type="match status" value="2"/>
</dbReference>
<evidence type="ECO:0000256" key="1">
    <source>
        <dbReference type="ARBA" id="ARBA00001946"/>
    </source>
</evidence>
<dbReference type="InterPro" id="IPR018022">
    <property type="entry name" value="IPT"/>
</dbReference>
<comment type="subunit">
    <text evidence="10">Monomer.</text>
</comment>
<evidence type="ECO:0000256" key="5">
    <source>
        <dbReference type="ARBA" id="ARBA00022694"/>
    </source>
</evidence>
<sequence>MVKPVIVIVGPTASGKTGAAIALALEIDGEIICADSRTIYRGMDVGTAKPSMEERKNIVHFGLDLVNPDERFTVYEWKKYAEQKIYEIRMRGKYPIVVGGTGLYIDALIYDYQFNQERKSDQLDRKEIGEDFLVYGVQWSSEEIRERIKLREQQMFENEELVLETVKLAKRFDWSLQSMRSNIYQFVWRMLNKEITKEEAVTLGAYDDYHLAKRQMTWFKRNKQIRWCRLKDLNAEIIKDVKSLE</sequence>
<dbReference type="GO" id="GO:0052381">
    <property type="term" value="F:tRNA dimethylallyltransferase activity"/>
    <property type="evidence" value="ECO:0007669"/>
    <property type="project" value="UniProtKB-EC"/>
</dbReference>
<comment type="cofactor">
    <cofactor evidence="1 10">
        <name>Mg(2+)</name>
        <dbReference type="ChEBI" id="CHEBI:18420"/>
    </cofactor>
</comment>
<keyword evidence="7 10" id="KW-0067">ATP-binding</keyword>
<evidence type="ECO:0000313" key="11">
    <source>
        <dbReference type="EMBL" id="RYC73180.1"/>
    </source>
</evidence>
<dbReference type="HAMAP" id="MF_00185">
    <property type="entry name" value="IPP_trans"/>
    <property type="match status" value="1"/>
</dbReference>
<dbReference type="EMBL" id="PRLL01000024">
    <property type="protein sequence ID" value="RYC73180.1"/>
    <property type="molecule type" value="Genomic_DNA"/>
</dbReference>
<feature type="binding site" evidence="10">
    <location>
        <begin position="10"/>
        <end position="17"/>
    </location>
    <ligand>
        <name>ATP</name>
        <dbReference type="ChEBI" id="CHEBI:30616"/>
    </ligand>
</feature>
<keyword evidence="12" id="KW-1185">Reference proteome</keyword>
<dbReference type="Gene3D" id="3.40.50.300">
    <property type="entry name" value="P-loop containing nucleotide triphosphate hydrolases"/>
    <property type="match status" value="1"/>
</dbReference>
<evidence type="ECO:0000256" key="7">
    <source>
        <dbReference type="ARBA" id="ARBA00022840"/>
    </source>
</evidence>
<accession>A0ABY0FL38</accession>
<protein>
    <recommendedName>
        <fullName evidence="10">tRNA dimethylallyltransferase</fullName>
        <ecNumber evidence="10">2.5.1.75</ecNumber>
    </recommendedName>
    <alternativeName>
        <fullName evidence="10">Dimethylallyl diphosphate:tRNA dimethylallyltransferase</fullName>
        <shortName evidence="10">DMAPP:tRNA dimethylallyltransferase</shortName>
        <shortName evidence="10">DMATase</shortName>
    </alternativeName>
    <alternativeName>
        <fullName evidence="10">Isopentenyl-diphosphate:tRNA isopentenyltransferase</fullName>
        <shortName evidence="10">IPP transferase</shortName>
        <shortName evidence="10">IPPT</shortName>
        <shortName evidence="10">IPTase</shortName>
    </alternativeName>
</protein>
<dbReference type="InterPro" id="IPR027417">
    <property type="entry name" value="P-loop_NTPase"/>
</dbReference>
<feature type="region of interest" description="Interaction with substrate tRNA" evidence="10">
    <location>
        <begin position="35"/>
        <end position="38"/>
    </location>
</feature>
<comment type="caution">
    <text evidence="10">Lacks conserved residue(s) required for the propagation of feature annotation.</text>
</comment>
<feature type="binding site" evidence="10">
    <location>
        <begin position="12"/>
        <end position="17"/>
    </location>
    <ligand>
        <name>substrate</name>
    </ligand>
</feature>
<feature type="site" description="Interaction with substrate tRNA" evidence="10">
    <location>
        <position position="101"/>
    </location>
</feature>
<organism evidence="11 12">
    <name type="scientific">Candidatus Nanosyncoccus nanoralicus</name>
    <dbReference type="NCBI Taxonomy" id="2171996"/>
    <lineage>
        <taxon>Bacteria</taxon>
        <taxon>Candidatus Saccharimonadota</taxon>
        <taxon>Candidatus Nanosyncoccalia</taxon>
        <taxon>Candidatus Nanosyncoccales</taxon>
        <taxon>Candidatus Nanosyncoccaceae</taxon>
        <taxon>Candidatus Nanosyncoccus</taxon>
    </lineage>
</organism>
<evidence type="ECO:0000256" key="4">
    <source>
        <dbReference type="ARBA" id="ARBA00022679"/>
    </source>
</evidence>
<dbReference type="Proteomes" id="UP001191004">
    <property type="component" value="Unassembled WGS sequence"/>
</dbReference>
<comment type="function">
    <text evidence="2 10">Catalyzes the transfer of a dimethylallyl group onto the adenine at position 37 in tRNAs that read codons beginning with uridine, leading to the formation of N6-(dimethylallyl)adenosine (i(6)A).</text>
</comment>